<dbReference type="Proteomes" id="UP001612915">
    <property type="component" value="Unassembled WGS sequence"/>
</dbReference>
<dbReference type="InterPro" id="IPR046291">
    <property type="entry name" value="DUF6328"/>
</dbReference>
<evidence type="ECO:0000313" key="2">
    <source>
        <dbReference type="EMBL" id="MFI7586149.1"/>
    </source>
</evidence>
<comment type="caution">
    <text evidence="2">The sequence shown here is derived from an EMBL/GenBank/DDBJ whole genome shotgun (WGS) entry which is preliminary data.</text>
</comment>
<keyword evidence="1" id="KW-0472">Membrane</keyword>
<keyword evidence="1" id="KW-1133">Transmembrane helix</keyword>
<feature type="transmembrane region" description="Helical" evidence="1">
    <location>
        <begin position="58"/>
        <end position="79"/>
    </location>
</feature>
<keyword evidence="3" id="KW-1185">Reference proteome</keyword>
<feature type="transmembrane region" description="Helical" evidence="1">
    <location>
        <begin position="129"/>
        <end position="149"/>
    </location>
</feature>
<dbReference type="EMBL" id="JBITLV010000001">
    <property type="protein sequence ID" value="MFI7586149.1"/>
    <property type="molecule type" value="Genomic_DNA"/>
</dbReference>
<gene>
    <name evidence="2" type="ORF">ACIB24_03635</name>
</gene>
<name>A0ABW8AIG3_9ACTN</name>
<dbReference type="Pfam" id="PF19853">
    <property type="entry name" value="DUF6328"/>
    <property type="match status" value="1"/>
</dbReference>
<proteinExistence type="predicted"/>
<sequence length="160" mass="17313">MGADRPGESEAERADRNFVELLQELRVVQTGVQILFAFLLTMPFQSRFEGLGDGERDVYVLAVLLAAGAVLCLTAPVAYHRALFRMRLKDDLVTIAGRFAIAGLAFLGAAIVTSVGLVLDVALGPGASLTFTLVLGAAVLTVWLAMPLWTRREHKKHQGH</sequence>
<feature type="transmembrane region" description="Helical" evidence="1">
    <location>
        <begin position="99"/>
        <end position="123"/>
    </location>
</feature>
<dbReference type="RefSeq" id="WP_398275286.1">
    <property type="nucleotide sequence ID" value="NZ_JBITLV010000001.1"/>
</dbReference>
<evidence type="ECO:0000313" key="3">
    <source>
        <dbReference type="Proteomes" id="UP001612915"/>
    </source>
</evidence>
<accession>A0ABW8AIG3</accession>
<reference evidence="2 3" key="1">
    <citation type="submission" date="2024-10" db="EMBL/GenBank/DDBJ databases">
        <title>The Natural Products Discovery Center: Release of the First 8490 Sequenced Strains for Exploring Actinobacteria Biosynthetic Diversity.</title>
        <authorList>
            <person name="Kalkreuter E."/>
            <person name="Kautsar S.A."/>
            <person name="Yang D."/>
            <person name="Bader C.D."/>
            <person name="Teijaro C.N."/>
            <person name="Fluegel L."/>
            <person name="Davis C.M."/>
            <person name="Simpson J.R."/>
            <person name="Lauterbach L."/>
            <person name="Steele A.D."/>
            <person name="Gui C."/>
            <person name="Meng S."/>
            <person name="Li G."/>
            <person name="Viehrig K."/>
            <person name="Ye F."/>
            <person name="Su P."/>
            <person name="Kiefer A.F."/>
            <person name="Nichols A."/>
            <person name="Cepeda A.J."/>
            <person name="Yan W."/>
            <person name="Fan B."/>
            <person name="Jiang Y."/>
            <person name="Adhikari A."/>
            <person name="Zheng C.-J."/>
            <person name="Schuster L."/>
            <person name="Cowan T.M."/>
            <person name="Smanski M.J."/>
            <person name="Chevrette M.G."/>
            <person name="De Carvalho L.P.S."/>
            <person name="Shen B."/>
        </authorList>
    </citation>
    <scope>NUCLEOTIDE SEQUENCE [LARGE SCALE GENOMIC DNA]</scope>
    <source>
        <strain evidence="2 3">NPDC049639</strain>
    </source>
</reference>
<evidence type="ECO:0000256" key="1">
    <source>
        <dbReference type="SAM" id="Phobius"/>
    </source>
</evidence>
<keyword evidence="1" id="KW-0812">Transmembrane</keyword>
<protein>
    <submittedName>
        <fullName evidence="2">DUF6328 family protein</fullName>
    </submittedName>
</protein>
<organism evidence="2 3">
    <name type="scientific">Spongisporangium articulatum</name>
    <dbReference type="NCBI Taxonomy" id="3362603"/>
    <lineage>
        <taxon>Bacteria</taxon>
        <taxon>Bacillati</taxon>
        <taxon>Actinomycetota</taxon>
        <taxon>Actinomycetes</taxon>
        <taxon>Kineosporiales</taxon>
        <taxon>Kineosporiaceae</taxon>
        <taxon>Spongisporangium</taxon>
    </lineage>
</organism>